<organism evidence="2">
    <name type="scientific">Panstrongylus lignarius</name>
    <dbReference type="NCBI Taxonomy" id="156445"/>
    <lineage>
        <taxon>Eukaryota</taxon>
        <taxon>Metazoa</taxon>
        <taxon>Ecdysozoa</taxon>
        <taxon>Arthropoda</taxon>
        <taxon>Hexapoda</taxon>
        <taxon>Insecta</taxon>
        <taxon>Pterygota</taxon>
        <taxon>Neoptera</taxon>
        <taxon>Paraneoptera</taxon>
        <taxon>Hemiptera</taxon>
        <taxon>Heteroptera</taxon>
        <taxon>Panheteroptera</taxon>
        <taxon>Cimicomorpha</taxon>
        <taxon>Reduviidae</taxon>
        <taxon>Triatominae</taxon>
        <taxon>Panstrongylus</taxon>
    </lineage>
</organism>
<name>A0A224Y384_9HEMI</name>
<feature type="chain" id="PRO_5012804632" evidence="1">
    <location>
        <begin position="19"/>
        <end position="80"/>
    </location>
</feature>
<sequence length="80" mass="8995">MICPSFMLCFFMISTTSCVNVTGPITLVSYVFLHEPWLVSVNRTASYRPALLTNTEIGPKSLTISFIVEWISFSFVTSHL</sequence>
<protein>
    <submittedName>
        <fullName evidence="2">Putative secreted protein</fullName>
    </submittedName>
</protein>
<proteinExistence type="predicted"/>
<dbReference type="AlphaFoldDB" id="A0A224Y384"/>
<dbReference type="EMBL" id="GFTR01000846">
    <property type="protein sequence ID" value="JAW15580.1"/>
    <property type="molecule type" value="Transcribed_RNA"/>
</dbReference>
<reference evidence="2" key="1">
    <citation type="journal article" date="2018" name="PLoS Negl. Trop. Dis.">
        <title>An insight into the salivary gland and fat body transcriptome of Panstrongylus lignarius (Hemiptera: Heteroptera), the main vector of Chagas disease in Peru.</title>
        <authorList>
            <person name="Nevoa J.C."/>
            <person name="Mendes M.T."/>
            <person name="da Silva M.V."/>
            <person name="Soares S.C."/>
            <person name="Oliveira C.J.F."/>
            <person name="Ribeiro J.M.C."/>
        </authorList>
    </citation>
    <scope>NUCLEOTIDE SEQUENCE</scope>
</reference>
<feature type="signal peptide" evidence="1">
    <location>
        <begin position="1"/>
        <end position="18"/>
    </location>
</feature>
<evidence type="ECO:0000313" key="2">
    <source>
        <dbReference type="EMBL" id="JAW15580.1"/>
    </source>
</evidence>
<evidence type="ECO:0000256" key="1">
    <source>
        <dbReference type="SAM" id="SignalP"/>
    </source>
</evidence>
<accession>A0A224Y384</accession>
<keyword evidence="1" id="KW-0732">Signal</keyword>